<evidence type="ECO:0000313" key="2">
    <source>
        <dbReference type="Proteomes" id="UP001154114"/>
    </source>
</evidence>
<dbReference type="OrthoDB" id="5955317at2759"/>
<dbReference type="Proteomes" id="UP001154114">
    <property type="component" value="Chromosome 30"/>
</dbReference>
<dbReference type="InterPro" id="IPR026509">
    <property type="entry name" value="TMEM183"/>
</dbReference>
<dbReference type="GO" id="GO:0031647">
    <property type="term" value="P:regulation of protein stability"/>
    <property type="evidence" value="ECO:0007669"/>
    <property type="project" value="TreeGrafter"/>
</dbReference>
<keyword evidence="2" id="KW-1185">Reference proteome</keyword>
<accession>A0A9P0BZF7</accession>
<dbReference type="PANTHER" id="PTHR20988">
    <property type="entry name" value="TRANSMEMBRANE PROTEIN 183A-RELATED"/>
    <property type="match status" value="1"/>
</dbReference>
<dbReference type="AlphaFoldDB" id="A0A9P0BZF7"/>
<evidence type="ECO:0008006" key="3">
    <source>
        <dbReference type="Google" id="ProtNLM"/>
    </source>
</evidence>
<proteinExistence type="predicted"/>
<organism evidence="1 2">
    <name type="scientific">Chrysodeixis includens</name>
    <name type="common">Soybean looper</name>
    <name type="synonym">Pseudoplusia includens</name>
    <dbReference type="NCBI Taxonomy" id="689277"/>
    <lineage>
        <taxon>Eukaryota</taxon>
        <taxon>Metazoa</taxon>
        <taxon>Ecdysozoa</taxon>
        <taxon>Arthropoda</taxon>
        <taxon>Hexapoda</taxon>
        <taxon>Insecta</taxon>
        <taxon>Pterygota</taxon>
        <taxon>Neoptera</taxon>
        <taxon>Endopterygota</taxon>
        <taxon>Lepidoptera</taxon>
        <taxon>Glossata</taxon>
        <taxon>Ditrysia</taxon>
        <taxon>Noctuoidea</taxon>
        <taxon>Noctuidae</taxon>
        <taxon>Plusiinae</taxon>
        <taxon>Chrysodeixis</taxon>
    </lineage>
</organism>
<gene>
    <name evidence="1" type="ORF">CINC_LOCUS9903</name>
</gene>
<reference evidence="1" key="1">
    <citation type="submission" date="2021-12" db="EMBL/GenBank/DDBJ databases">
        <authorList>
            <person name="King R."/>
        </authorList>
    </citation>
    <scope>NUCLEOTIDE SEQUENCE</scope>
</reference>
<name>A0A9P0BZF7_CHRIL</name>
<dbReference type="PANTHER" id="PTHR20988:SF2">
    <property type="entry name" value="TRANSMEMBRANE PROTEIN 183A-RELATED"/>
    <property type="match status" value="1"/>
</dbReference>
<sequence length="331" mass="38304">MSKKKGKKSVLQAFTDFTLNDSANASKPVPILKKSIADNDTETTWEDYCTASAINITQEADEDGARCLSFKKKKLQEIPLEDRPGYDYPEILFYLISKYIKPEDVGRFARINKACAAVTRNRSFWTLLYKRYCENHPKLPERLKADSLKAYGLRQTVIRALYHTYDIFIKRIVRQDTKPHDLVNLSCVNVWYCKGLTYWNVYFKLKKPQYSSQEPERDFLEEMDRIDANSEEDTQVLLVTCKSFHEVPPLMGMTLSSVSMLLSQGYRHHRLHLGFNSSRYPVKGVVPECSVVLDAVVGALVCDWWHPQYPHSGIMIPRQDPPILRKNFFDS</sequence>
<dbReference type="EMBL" id="LR824033">
    <property type="protein sequence ID" value="CAH0602053.1"/>
    <property type="molecule type" value="Genomic_DNA"/>
</dbReference>
<protein>
    <recommendedName>
        <fullName evidence="3">Transmembrane protein 183</fullName>
    </recommendedName>
</protein>
<evidence type="ECO:0000313" key="1">
    <source>
        <dbReference type="EMBL" id="CAH0602053.1"/>
    </source>
</evidence>
<dbReference type="GO" id="GO:0019005">
    <property type="term" value="C:SCF ubiquitin ligase complex"/>
    <property type="evidence" value="ECO:0007669"/>
    <property type="project" value="TreeGrafter"/>
</dbReference>